<protein>
    <submittedName>
        <fullName evidence="1">Uncharacterized protein</fullName>
    </submittedName>
</protein>
<proteinExistence type="predicted"/>
<reference evidence="2" key="1">
    <citation type="submission" date="2015-03" db="EMBL/GenBank/DDBJ databases">
        <authorList>
            <consortium name="Pathogen Informatics"/>
        </authorList>
    </citation>
    <scope>NUCLEOTIDE SEQUENCE [LARGE SCALE GENOMIC DNA]</scope>
    <source>
        <strain evidence="2">N09902308</strain>
    </source>
</reference>
<dbReference type="EMBL" id="CSBK01000257">
    <property type="protein sequence ID" value="COX16592.1"/>
    <property type="molecule type" value="Genomic_DNA"/>
</dbReference>
<evidence type="ECO:0000313" key="2">
    <source>
        <dbReference type="Proteomes" id="UP000039021"/>
    </source>
</evidence>
<accession>A0A916L8P9</accession>
<dbReference type="AlphaFoldDB" id="A0A916L8P9"/>
<dbReference type="Proteomes" id="UP000039021">
    <property type="component" value="Unassembled WGS sequence"/>
</dbReference>
<comment type="caution">
    <text evidence="1">The sequence shown here is derived from an EMBL/GenBank/DDBJ whole genome shotgun (WGS) entry which is preliminary data.</text>
</comment>
<organism evidence="1 2">
    <name type="scientific">Mycobacterium tuberculosis</name>
    <dbReference type="NCBI Taxonomy" id="1773"/>
    <lineage>
        <taxon>Bacteria</taxon>
        <taxon>Bacillati</taxon>
        <taxon>Actinomycetota</taxon>
        <taxon>Actinomycetes</taxon>
        <taxon>Mycobacteriales</taxon>
        <taxon>Mycobacteriaceae</taxon>
        <taxon>Mycobacterium</taxon>
        <taxon>Mycobacterium tuberculosis complex</taxon>
    </lineage>
</organism>
<gene>
    <name evidence="1" type="ORF">ERS007739_00794</name>
</gene>
<name>A0A916L8P9_MYCTX</name>
<evidence type="ECO:0000313" key="1">
    <source>
        <dbReference type="EMBL" id="COX16592.1"/>
    </source>
</evidence>
<sequence>MAFTPDRRADRDHLADHRLGGIYAARNDGRDVIDFDTTGHPPLRFRSDCPATHRDILYVSFLVCPSCARYPP</sequence>